<organism evidence="1">
    <name type="scientific">Tolypothrix bouteillei VB521301</name>
    <dbReference type="NCBI Taxonomy" id="1479485"/>
    <lineage>
        <taxon>Bacteria</taxon>
        <taxon>Bacillati</taxon>
        <taxon>Cyanobacteriota</taxon>
        <taxon>Cyanophyceae</taxon>
        <taxon>Nostocales</taxon>
        <taxon>Tolypothrichaceae</taxon>
        <taxon>Tolypothrix</taxon>
    </lineage>
</organism>
<proteinExistence type="predicted"/>
<evidence type="ECO:0000313" key="1">
    <source>
        <dbReference type="EMBL" id="KIE09931.1"/>
    </source>
</evidence>
<gene>
    <name evidence="1" type="ORF">DA73_0224785</name>
</gene>
<sequence>MDCLEVEAALKDKTRAVEAANLLCLMLDQEEEKRRRKVQYLADKRGVTFNEMWHQLRTGTYKITNEDIEDLKKTQEDED</sequence>
<dbReference type="EMBL" id="JHEG02000053">
    <property type="protein sequence ID" value="KIE09931.1"/>
    <property type="molecule type" value="Genomic_DNA"/>
</dbReference>
<dbReference type="STRING" id="1479485.DA73_0224785"/>
<reference evidence="1" key="1">
    <citation type="journal article" date="2015" name="Genome Announc.">
        <title>Draft Genome Sequence of Tolypothrix boutellei Strain VB521301.</title>
        <authorList>
            <person name="Chandrababunaidu M.M."/>
            <person name="Singh D."/>
            <person name="Sen D."/>
            <person name="Bhan S."/>
            <person name="Das S."/>
            <person name="Gupta A."/>
            <person name="Adhikary S.P."/>
            <person name="Tripathy S."/>
        </authorList>
    </citation>
    <scope>NUCLEOTIDE SEQUENCE</scope>
    <source>
        <strain evidence="1">VB521301</strain>
    </source>
</reference>
<protein>
    <submittedName>
        <fullName evidence="1">Uncharacterized protein</fullName>
    </submittedName>
</protein>
<name>A0A0C1NB70_9CYAN</name>
<comment type="caution">
    <text evidence="1">The sequence shown here is derived from an EMBL/GenBank/DDBJ whole genome shotgun (WGS) entry which is preliminary data.</text>
</comment>
<dbReference type="AlphaFoldDB" id="A0A0C1NB70"/>
<accession>A0A0C1NB70</accession>